<reference evidence="1" key="1">
    <citation type="journal article" date="2020" name="Nature">
        <title>Giant virus diversity and host interactions through global metagenomics.</title>
        <authorList>
            <person name="Schulz F."/>
            <person name="Roux S."/>
            <person name="Paez-Espino D."/>
            <person name="Jungbluth S."/>
            <person name="Walsh D.A."/>
            <person name="Denef V.J."/>
            <person name="McMahon K.D."/>
            <person name="Konstantinidis K.T."/>
            <person name="Eloe-Fadrosh E.A."/>
            <person name="Kyrpides N.C."/>
            <person name="Woyke T."/>
        </authorList>
    </citation>
    <scope>NUCLEOTIDE SEQUENCE</scope>
    <source>
        <strain evidence="1">GVMAG-M-3300023179-103</strain>
    </source>
</reference>
<sequence>MASKDKEEKRKKLIFKFNTVVEGMIKHIVDKYKDPQFSKIKIIFDIFVSQHSKDPINMFLKKVYSNDKYRHNLLEENEDFFMNNNYDDVPEEEKNDAFKYIFHFKELWQQISPDTKIYIKKSMYVLVKICEEYLLV</sequence>
<dbReference type="AlphaFoldDB" id="A0A6C0DZ62"/>
<accession>A0A6C0DZ62</accession>
<protein>
    <submittedName>
        <fullName evidence="1">Uncharacterized protein</fullName>
    </submittedName>
</protein>
<name>A0A6C0DZ62_9ZZZZ</name>
<organism evidence="1">
    <name type="scientific">viral metagenome</name>
    <dbReference type="NCBI Taxonomy" id="1070528"/>
    <lineage>
        <taxon>unclassified sequences</taxon>
        <taxon>metagenomes</taxon>
        <taxon>organismal metagenomes</taxon>
    </lineage>
</organism>
<evidence type="ECO:0000313" key="1">
    <source>
        <dbReference type="EMBL" id="QHT22064.1"/>
    </source>
</evidence>
<dbReference type="EMBL" id="MN739701">
    <property type="protein sequence ID" value="QHT22064.1"/>
    <property type="molecule type" value="Genomic_DNA"/>
</dbReference>
<proteinExistence type="predicted"/>